<evidence type="ECO:0000313" key="2">
    <source>
        <dbReference type="EMBL" id="EPX62582.1"/>
    </source>
</evidence>
<dbReference type="Proteomes" id="UP000011682">
    <property type="component" value="Unassembled WGS sequence"/>
</dbReference>
<dbReference type="OrthoDB" id="9790459at2"/>
<gene>
    <name evidence="2" type="ORF">D187_008770</name>
</gene>
<evidence type="ECO:0000313" key="3">
    <source>
        <dbReference type="Proteomes" id="UP000011682"/>
    </source>
</evidence>
<reference evidence="2" key="1">
    <citation type="submission" date="2013-05" db="EMBL/GenBank/DDBJ databases">
        <title>Genome assembly of Cystobacter fuscus DSM 2262.</title>
        <authorList>
            <person name="Sharma G."/>
            <person name="Khatri I."/>
            <person name="Kaur C."/>
            <person name="Mayilraj S."/>
            <person name="Subramanian S."/>
        </authorList>
    </citation>
    <scope>NUCLEOTIDE SEQUENCE [LARGE SCALE GENOMIC DNA]</scope>
    <source>
        <strain evidence="2">DSM 2262</strain>
    </source>
</reference>
<feature type="domain" description="HNH nuclease" evidence="1">
    <location>
        <begin position="228"/>
        <end position="277"/>
    </location>
</feature>
<protein>
    <recommendedName>
        <fullName evidence="1">HNH nuclease domain-containing protein</fullName>
    </recommendedName>
</protein>
<comment type="caution">
    <text evidence="2">The sequence shown here is derived from an EMBL/GenBank/DDBJ whole genome shotgun (WGS) entry which is preliminary data.</text>
</comment>
<sequence length="338" mass="38504">METGRAWLVFALGDERQYAGNVGYADELHSVYRYDSFVANHKQITEGDLLILRDGHRVLGTARASWISTEEGFKTLNRCPRCDNTGIKRRKIKRPLYRCDCGYEFDVPKSVEEECVKYSAWFEKTFRPLTEHVPVEQVLAACPRYNEQMAMQELVLELLEGSARVLVQGAAAQSLEPSYVLPIAADASTELYAPDGRDEREGVVRQIWGRRGQGAFRHTLRKQFADTCLVTGCTLADLLEAAHINPYRGEKDHHPSNGLLLRTDIHTLFDLNLLGIEPEFLRIHLHPKLKGSEYERFDGKRLACEAKLLSKEALELRWNAFQERLMLVAGLKQSREGL</sequence>
<evidence type="ECO:0000259" key="1">
    <source>
        <dbReference type="Pfam" id="PF13391"/>
    </source>
</evidence>
<dbReference type="Pfam" id="PF13391">
    <property type="entry name" value="HNH_2"/>
    <property type="match status" value="1"/>
</dbReference>
<proteinExistence type="predicted"/>
<organism evidence="2 3">
    <name type="scientific">Cystobacter fuscus (strain ATCC 25194 / DSM 2262 / NBRC 100088 / M29)</name>
    <dbReference type="NCBI Taxonomy" id="1242864"/>
    <lineage>
        <taxon>Bacteria</taxon>
        <taxon>Pseudomonadati</taxon>
        <taxon>Myxococcota</taxon>
        <taxon>Myxococcia</taxon>
        <taxon>Myxococcales</taxon>
        <taxon>Cystobacterineae</taxon>
        <taxon>Archangiaceae</taxon>
        <taxon>Cystobacter</taxon>
    </lineage>
</organism>
<dbReference type="eggNOG" id="COG3440">
    <property type="taxonomic scope" value="Bacteria"/>
</dbReference>
<dbReference type="EMBL" id="ANAH02000007">
    <property type="protein sequence ID" value="EPX62582.1"/>
    <property type="molecule type" value="Genomic_DNA"/>
</dbReference>
<keyword evidence="3" id="KW-1185">Reference proteome</keyword>
<dbReference type="InterPro" id="IPR003615">
    <property type="entry name" value="HNH_nuc"/>
</dbReference>
<accession>S9PJJ9</accession>
<name>S9PJJ9_CYSF2</name>
<dbReference type="AlphaFoldDB" id="S9PJJ9"/>